<sequence length="452" mass="49372">MVPFLKKFFPSVLRKAAKAETNVYCIYDSQILTAFTSSLYIAGLASCLSASRLTAVFGRRNMMILGGYTFLAGAAINGGAANIAMLILGRILLGLGVGLTNQATPLYLSEMAPPKWRGAFNIGFQFFLGVGVLCANCINFGTAKISWGWRLSLGLAAAPAAIMTLGTLLISDTPASLVERGKLAQAKQALLKVRGHNTDIEPELAELIRSSETAKAAKEEPFVTIFKRRYRPHLVMAIAIPLFQQLTGIHIMAFYAPVLFQSVGFGNEAALIAAIILGLVNLGSILVSMFVVDRSGRRFLFIEGGMQMFLSQVGAACVLAVTTGTSGTERIGKGHAILMLVLMCIYVAAFGWSWGPLTWLVTSEIFPMKIRPTGQSINVAVNFAATFVLSQTFLTMLCHFKYGAFLFYASWIAVMTIFVVLFLPETKGVSLDSMHVVWERHWYWHRFVNDES</sequence>
<evidence type="ECO:0000256" key="9">
    <source>
        <dbReference type="RuleBase" id="RU003346"/>
    </source>
</evidence>
<keyword evidence="7 10" id="KW-1133">Transmembrane helix</keyword>
<gene>
    <name evidence="12" type="ORF">BT93_L4738</name>
</gene>
<feature type="transmembrane region" description="Helical" evidence="10">
    <location>
        <begin position="336"/>
        <end position="355"/>
    </location>
</feature>
<dbReference type="PANTHER" id="PTHR23500">
    <property type="entry name" value="SOLUTE CARRIER FAMILY 2, FACILITATED GLUCOSE TRANSPORTER"/>
    <property type="match status" value="1"/>
</dbReference>
<dbReference type="Pfam" id="PF00083">
    <property type="entry name" value="Sugar_tr"/>
    <property type="match status" value="1"/>
</dbReference>
<comment type="subcellular location">
    <subcellularLocation>
        <location evidence="1">Membrane</location>
        <topology evidence="1">Multi-pass membrane protein</topology>
    </subcellularLocation>
</comment>
<dbReference type="PROSITE" id="PS50850">
    <property type="entry name" value="MFS"/>
    <property type="match status" value="1"/>
</dbReference>
<dbReference type="InterPro" id="IPR003663">
    <property type="entry name" value="Sugar/inositol_transpt"/>
</dbReference>
<evidence type="ECO:0000256" key="7">
    <source>
        <dbReference type="ARBA" id="ARBA00022989"/>
    </source>
</evidence>
<feature type="transmembrane region" description="Helical" evidence="10">
    <location>
        <begin position="405"/>
        <end position="424"/>
    </location>
</feature>
<dbReference type="Gene3D" id="1.20.1250.20">
    <property type="entry name" value="MFS general substrate transporter like domains"/>
    <property type="match status" value="1"/>
</dbReference>
<evidence type="ECO:0000256" key="3">
    <source>
        <dbReference type="ARBA" id="ARBA00022448"/>
    </source>
</evidence>
<name>A0A8T0CTP3_CORYI</name>
<keyword evidence="8 10" id="KW-0472">Membrane</keyword>
<dbReference type="InterPro" id="IPR036259">
    <property type="entry name" value="MFS_trans_sf"/>
</dbReference>
<feature type="transmembrane region" description="Helical" evidence="10">
    <location>
        <begin position="31"/>
        <end position="50"/>
    </location>
</feature>
<feature type="transmembrane region" description="Helical" evidence="10">
    <location>
        <begin position="375"/>
        <end position="398"/>
    </location>
</feature>
<dbReference type="InterPro" id="IPR005829">
    <property type="entry name" value="Sugar_transporter_CS"/>
</dbReference>
<keyword evidence="13" id="KW-1185">Reference proteome</keyword>
<dbReference type="PROSITE" id="PS00217">
    <property type="entry name" value="SUGAR_TRANSPORT_2"/>
    <property type="match status" value="1"/>
</dbReference>
<evidence type="ECO:0000259" key="11">
    <source>
        <dbReference type="PROSITE" id="PS50850"/>
    </source>
</evidence>
<comment type="caution">
    <text evidence="12">The sequence shown here is derived from an EMBL/GenBank/DDBJ whole genome shotgun (WGS) entry which is preliminary data.</text>
</comment>
<dbReference type="OrthoDB" id="5296287at2759"/>
<dbReference type="GO" id="GO:0015145">
    <property type="term" value="F:monosaccharide transmembrane transporter activity"/>
    <property type="evidence" value="ECO:0007669"/>
    <property type="project" value="InterPro"/>
</dbReference>
<feature type="domain" description="Major facilitator superfamily (MFS) profile" evidence="11">
    <location>
        <begin position="1"/>
        <end position="427"/>
    </location>
</feature>
<dbReference type="Proteomes" id="UP000806378">
    <property type="component" value="Unassembled WGS sequence"/>
</dbReference>
<proteinExistence type="inferred from homology"/>
<evidence type="ECO:0000313" key="12">
    <source>
        <dbReference type="EMBL" id="KAF7850993.1"/>
    </source>
</evidence>
<accession>A0A8T0CTP3</accession>
<dbReference type="InterPro" id="IPR020846">
    <property type="entry name" value="MFS_dom"/>
</dbReference>
<dbReference type="PANTHER" id="PTHR23500:SF44">
    <property type="entry name" value="SUGAR TRANSPORT PROTEIN 5"/>
    <property type="match status" value="1"/>
</dbReference>
<organism evidence="12 13">
    <name type="scientific">Corymbia citriodora subsp. variegata</name>
    <dbReference type="NCBI Taxonomy" id="360336"/>
    <lineage>
        <taxon>Eukaryota</taxon>
        <taxon>Viridiplantae</taxon>
        <taxon>Streptophyta</taxon>
        <taxon>Embryophyta</taxon>
        <taxon>Tracheophyta</taxon>
        <taxon>Spermatophyta</taxon>
        <taxon>Magnoliopsida</taxon>
        <taxon>eudicotyledons</taxon>
        <taxon>Gunneridae</taxon>
        <taxon>Pentapetalae</taxon>
        <taxon>rosids</taxon>
        <taxon>malvids</taxon>
        <taxon>Myrtales</taxon>
        <taxon>Myrtaceae</taxon>
        <taxon>Myrtoideae</taxon>
        <taxon>Eucalypteae</taxon>
        <taxon>Corymbia</taxon>
    </lineage>
</organism>
<keyword evidence="6" id="KW-0769">Symport</keyword>
<evidence type="ECO:0000256" key="1">
    <source>
        <dbReference type="ARBA" id="ARBA00004141"/>
    </source>
</evidence>
<dbReference type="InterPro" id="IPR045262">
    <property type="entry name" value="STP/PLT_plant"/>
</dbReference>
<keyword evidence="3 9" id="KW-0813">Transport</keyword>
<dbReference type="FunFam" id="1.20.1250.20:FF:000002">
    <property type="entry name" value="Sugar transport protein 13"/>
    <property type="match status" value="1"/>
</dbReference>
<dbReference type="AlphaFoldDB" id="A0A8T0CTP3"/>
<dbReference type="PRINTS" id="PR00171">
    <property type="entry name" value="SUGRTRNSPORT"/>
</dbReference>
<feature type="transmembrane region" description="Helical" evidence="10">
    <location>
        <begin position="120"/>
        <end position="141"/>
    </location>
</feature>
<keyword evidence="5 10" id="KW-0812">Transmembrane</keyword>
<dbReference type="InterPro" id="IPR005828">
    <property type="entry name" value="MFS_sugar_transport-like"/>
</dbReference>
<dbReference type="GO" id="GO:0016020">
    <property type="term" value="C:membrane"/>
    <property type="evidence" value="ECO:0007669"/>
    <property type="project" value="UniProtKB-SubCell"/>
</dbReference>
<feature type="transmembrane region" description="Helical" evidence="10">
    <location>
        <begin position="62"/>
        <end position="81"/>
    </location>
</feature>
<dbReference type="Gramene" id="rna-gnl|WGS:JABURB|Cocit.L4738.1">
    <property type="protein sequence ID" value="cds-KAF7850993.1"/>
    <property type="gene ID" value="gene-BT93_L4738"/>
</dbReference>
<dbReference type="InterPro" id="IPR044778">
    <property type="entry name" value="MFS_STP/MST-like_plant"/>
</dbReference>
<dbReference type="NCBIfam" id="TIGR00879">
    <property type="entry name" value="SP"/>
    <property type="match status" value="1"/>
</dbReference>
<evidence type="ECO:0000313" key="13">
    <source>
        <dbReference type="Proteomes" id="UP000806378"/>
    </source>
</evidence>
<evidence type="ECO:0000256" key="5">
    <source>
        <dbReference type="ARBA" id="ARBA00022692"/>
    </source>
</evidence>
<comment type="similarity">
    <text evidence="2 9">Belongs to the major facilitator superfamily. Sugar transporter (TC 2.A.1.1) family.</text>
</comment>
<dbReference type="CDD" id="cd17361">
    <property type="entry name" value="MFS_STP"/>
    <property type="match status" value="1"/>
</dbReference>
<protein>
    <recommendedName>
        <fullName evidence="11">Major facilitator superfamily (MFS) profile domain-containing protein</fullName>
    </recommendedName>
</protein>
<evidence type="ECO:0000256" key="6">
    <source>
        <dbReference type="ARBA" id="ARBA00022847"/>
    </source>
</evidence>
<feature type="transmembrane region" description="Helical" evidence="10">
    <location>
        <begin position="234"/>
        <end position="257"/>
    </location>
</feature>
<dbReference type="SUPFAM" id="SSF103473">
    <property type="entry name" value="MFS general substrate transporter"/>
    <property type="match status" value="1"/>
</dbReference>
<evidence type="ECO:0000256" key="10">
    <source>
        <dbReference type="SAM" id="Phobius"/>
    </source>
</evidence>
<evidence type="ECO:0000256" key="8">
    <source>
        <dbReference type="ARBA" id="ARBA00023136"/>
    </source>
</evidence>
<feature type="transmembrane region" description="Helical" evidence="10">
    <location>
        <begin position="269"/>
        <end position="292"/>
    </location>
</feature>
<dbReference type="GO" id="GO:0015293">
    <property type="term" value="F:symporter activity"/>
    <property type="evidence" value="ECO:0007669"/>
    <property type="project" value="UniProtKB-KW"/>
</dbReference>
<reference evidence="12" key="1">
    <citation type="submission" date="2020-05" db="EMBL/GenBank/DDBJ databases">
        <title>WGS assembly of Corymbia citriodora subspecies variegata.</title>
        <authorList>
            <person name="Barry K."/>
            <person name="Hundley H."/>
            <person name="Shu S."/>
            <person name="Jenkins J."/>
            <person name="Grimwood J."/>
            <person name="Baten A."/>
        </authorList>
    </citation>
    <scope>NUCLEOTIDE SEQUENCE</scope>
    <source>
        <strain evidence="12">CV2-018</strain>
    </source>
</reference>
<dbReference type="EMBL" id="MU089569">
    <property type="protein sequence ID" value="KAF7850993.1"/>
    <property type="molecule type" value="Genomic_DNA"/>
</dbReference>
<evidence type="ECO:0000256" key="4">
    <source>
        <dbReference type="ARBA" id="ARBA00022597"/>
    </source>
</evidence>
<keyword evidence="4" id="KW-0762">Sugar transport</keyword>
<evidence type="ECO:0000256" key="2">
    <source>
        <dbReference type="ARBA" id="ARBA00010992"/>
    </source>
</evidence>